<name>A0AAU9DXN8_9LACO</name>
<dbReference type="Gene3D" id="3.40.50.1000">
    <property type="entry name" value="HAD superfamily/HAD-like"/>
    <property type="match status" value="1"/>
</dbReference>
<evidence type="ECO:0000313" key="2">
    <source>
        <dbReference type="Proteomes" id="UP001321861"/>
    </source>
</evidence>
<gene>
    <name evidence="1" type="ORF">XA3_13340</name>
</gene>
<organism evidence="1 2">
    <name type="scientific">Xylocopilactobacillus apicola</name>
    <dbReference type="NCBI Taxonomy" id="2932184"/>
    <lineage>
        <taxon>Bacteria</taxon>
        <taxon>Bacillati</taxon>
        <taxon>Bacillota</taxon>
        <taxon>Bacilli</taxon>
        <taxon>Lactobacillales</taxon>
        <taxon>Lactobacillaceae</taxon>
        <taxon>Xylocopilactobacillus</taxon>
    </lineage>
</organism>
<dbReference type="GO" id="GO:0000287">
    <property type="term" value="F:magnesium ion binding"/>
    <property type="evidence" value="ECO:0007669"/>
    <property type="project" value="TreeGrafter"/>
</dbReference>
<evidence type="ECO:0000313" key="1">
    <source>
        <dbReference type="EMBL" id="BDR58893.1"/>
    </source>
</evidence>
<dbReference type="SFLD" id="SFLDG01144">
    <property type="entry name" value="C2.B.4:_PGP_Like"/>
    <property type="match status" value="1"/>
</dbReference>
<dbReference type="PANTHER" id="PTHR10000">
    <property type="entry name" value="PHOSPHOSERINE PHOSPHATASE"/>
    <property type="match status" value="1"/>
</dbReference>
<reference evidence="1 2" key="1">
    <citation type="journal article" date="2023" name="Microbiol. Spectr.">
        <title>Symbiosis of Carpenter Bees with Uncharacterized Lactic Acid Bacteria Showing NAD Auxotrophy.</title>
        <authorList>
            <person name="Kawasaki S."/>
            <person name="Ozawa K."/>
            <person name="Mori T."/>
            <person name="Yamamoto A."/>
            <person name="Ito M."/>
            <person name="Ohkuma M."/>
            <person name="Sakamoto M."/>
            <person name="Matsutani M."/>
        </authorList>
    </citation>
    <scope>NUCLEOTIDE SEQUENCE [LARGE SCALE GENOMIC DNA]</scope>
    <source>
        <strain evidence="1 2">XA3</strain>
    </source>
</reference>
<dbReference type="SUPFAM" id="SSF56784">
    <property type="entry name" value="HAD-like"/>
    <property type="match status" value="1"/>
</dbReference>
<sequence>MIKLICIDLDGTLFNDSTKITNYTKEVIARARKLGIKIIITSGRPLTGVDSVIDYLELDDSDYVITYNGGLIQTVGGEPIQQFALTYQDVLEIDLFNRIHGTNVEFQTPIDAYTTWHHVNWHVSFENFMTHLPLNIVEEGDLPPNLTYIKAMANDGPNVLDQIELKIPETFYKKLNVIRSSPNNIEFLNKNATKGNGMRALSKKLGIDLRETMAIGDETNDLSMIETAGLGVAMGNAIPAIKKIAQVETDDNNHDGVAKAIEKFALNTF</sequence>
<dbReference type="EMBL" id="AP026802">
    <property type="protein sequence ID" value="BDR58893.1"/>
    <property type="molecule type" value="Genomic_DNA"/>
</dbReference>
<dbReference type="NCBIfam" id="TIGR00099">
    <property type="entry name" value="Cof-subfamily"/>
    <property type="match status" value="1"/>
</dbReference>
<dbReference type="AlphaFoldDB" id="A0AAU9DXN8"/>
<accession>A0AAU9DXN8</accession>
<dbReference type="InterPro" id="IPR006379">
    <property type="entry name" value="HAD-SF_hydro_IIB"/>
</dbReference>
<keyword evidence="2" id="KW-1185">Reference proteome</keyword>
<proteinExistence type="predicted"/>
<dbReference type="InterPro" id="IPR000150">
    <property type="entry name" value="Cof"/>
</dbReference>
<dbReference type="Gene3D" id="3.30.1240.10">
    <property type="match status" value="1"/>
</dbReference>
<dbReference type="CDD" id="cd07516">
    <property type="entry name" value="HAD_Pase"/>
    <property type="match status" value="1"/>
</dbReference>
<dbReference type="NCBIfam" id="TIGR01484">
    <property type="entry name" value="HAD-SF-IIB"/>
    <property type="match status" value="1"/>
</dbReference>
<dbReference type="GO" id="GO:0005829">
    <property type="term" value="C:cytosol"/>
    <property type="evidence" value="ECO:0007669"/>
    <property type="project" value="TreeGrafter"/>
</dbReference>
<dbReference type="PANTHER" id="PTHR10000:SF8">
    <property type="entry name" value="HAD SUPERFAMILY HYDROLASE-LIKE, TYPE 3"/>
    <property type="match status" value="1"/>
</dbReference>
<dbReference type="InterPro" id="IPR036412">
    <property type="entry name" value="HAD-like_sf"/>
</dbReference>
<protein>
    <submittedName>
        <fullName evidence="1">Sugar phosphate phosphatase</fullName>
    </submittedName>
</protein>
<dbReference type="KEGG" id="xap:XA3_13340"/>
<dbReference type="GO" id="GO:0016791">
    <property type="term" value="F:phosphatase activity"/>
    <property type="evidence" value="ECO:0007669"/>
    <property type="project" value="TreeGrafter"/>
</dbReference>
<dbReference type="RefSeq" id="WP_317634719.1">
    <property type="nucleotide sequence ID" value="NZ_AP026802.1"/>
</dbReference>
<dbReference type="InterPro" id="IPR023214">
    <property type="entry name" value="HAD_sf"/>
</dbReference>
<dbReference type="Proteomes" id="UP001321861">
    <property type="component" value="Chromosome"/>
</dbReference>
<dbReference type="Pfam" id="PF08282">
    <property type="entry name" value="Hydrolase_3"/>
    <property type="match status" value="1"/>
</dbReference>
<dbReference type="SFLD" id="SFLDS00003">
    <property type="entry name" value="Haloacid_Dehalogenase"/>
    <property type="match status" value="1"/>
</dbReference>
<dbReference type="SFLD" id="SFLDG01140">
    <property type="entry name" value="C2.B:_Phosphomannomutase_and_P"/>
    <property type="match status" value="1"/>
</dbReference>